<dbReference type="SUPFAM" id="SSF56935">
    <property type="entry name" value="Porins"/>
    <property type="match status" value="1"/>
</dbReference>
<dbReference type="InterPro" id="IPR012910">
    <property type="entry name" value="Plug_dom"/>
</dbReference>
<feature type="domain" description="TonB-dependent receptor plug" evidence="2">
    <location>
        <begin position="223"/>
        <end position="329"/>
    </location>
</feature>
<dbReference type="NCBIfam" id="TIGR04057">
    <property type="entry name" value="SusC_RagA_signa"/>
    <property type="match status" value="1"/>
</dbReference>
<protein>
    <submittedName>
        <fullName evidence="3">SusC/RagA family TonB-linked outer membrane protein</fullName>
    </submittedName>
</protein>
<dbReference type="InterPro" id="IPR008969">
    <property type="entry name" value="CarboxyPept-like_regulatory"/>
</dbReference>
<keyword evidence="1" id="KW-0812">Transmembrane</keyword>
<accession>A0A2U2PHL9</accession>
<evidence type="ECO:0000256" key="1">
    <source>
        <dbReference type="PROSITE-ProRule" id="PRU01360"/>
    </source>
</evidence>
<dbReference type="SUPFAM" id="SSF49464">
    <property type="entry name" value="Carboxypeptidase regulatory domain-like"/>
    <property type="match status" value="1"/>
</dbReference>
<sequence>MHLHSHGKMPGIRTFLSSKPFLVMKLTAILLTITCLQLSARSFSQNVSVSVRNVPLEKVLAAIEKQSGYFVFYKYNELKQAKPVTLQLNNVPLLKALEESFREQPFKYVIENNTIIVTKKTEKEREKEAQLIEVRGKITDTEGQPLPGATVRVKNSNQAVVSDVNGTFVLGNVKDNAVLVVSYTGFAQQEIPVNGRTQVNISLKEDLQNLSEVVVVGYGTQKKVNLTGSVSVVTGADIENRPVRNTTSALQGLMAGVTVVSSTALPGNNATSIRVRGIGTLNDANPLLVVDGVPGGNMNILNPDDIESISVLKDASSSSIYGVRGSNGVILVTTKKGKGEQPSIGYSNYFGFQTPTALPKRLGSVDYMQLLNESRVNVGLNPTYTDGQIEIARSGSDPNYYANTDWVDAIMKKSAPQQNHNVSINGGAKNLNYYLSYGYLKEGGLVTGDKYKAKRQNIRARLNTTLFDRLDLDANVGYIDRNYAGSSESVTSAGGPIYASMQIIPLVPVRFTTGGWGYIGGSRNPVAVTTDGGTNDFGSQEITANLQSKLNLGKGLSLKGQYAVIRSNSKRTVFNKTINYYSPDDGSLIYQTNPTNSLTASDYTNFYQSFLGLAEYERTLAEKHELKAMIAFSREEEISDNFSASRLSLPSQDVPNLNIGTTQQENKANAEQWALQSVFGRLNYIYNKKYLVEGNFRYDGSSRFISSLRWDWFASGSLGWVFSEESFFEPLKKVFDFGKIRASYGNQGNDNVLNSDGDRLNYGFLATIGPVQTMPLGNTPQIGYRQNGVANEIIRWEAGSKQDIGIDLTMLKSRLGITADYFVNKTNAILLNVPLPDVMGIRGNYPPQNAGKVENRGWELLLSWKDRIKKVGYGASFNISDVKNEVTSLGGVATTPADRVRMLGYPIDAFYGFVSNGIAQEADFDYNPATKTYTPRFPYDSQYTPKPGDIMLKDLNGDGKITTADDRQVIGNAIPRYTFGFRGDAEWKGLDFQFFLQGVGKANGLITGSARHAFTSESTMPQDVHLDRWTIDNPDATYPRLTYNQTYNQRLSTFWLEDASYLRLKNIQLGYTLPASLLQKVRVSRLRIYASADNLFTRSDYFHGYDPESPVTSGGYYPQVKTFVFGLNVNLK</sequence>
<comment type="caution">
    <text evidence="3">The sequence shown here is derived from an EMBL/GenBank/DDBJ whole genome shotgun (WGS) entry which is preliminary data.</text>
</comment>
<organism evidence="3 4">
    <name type="scientific">Pararcticibacter amylolyticus</name>
    <dbReference type="NCBI Taxonomy" id="2173175"/>
    <lineage>
        <taxon>Bacteria</taxon>
        <taxon>Pseudomonadati</taxon>
        <taxon>Bacteroidota</taxon>
        <taxon>Sphingobacteriia</taxon>
        <taxon>Sphingobacteriales</taxon>
        <taxon>Sphingobacteriaceae</taxon>
        <taxon>Pararcticibacter</taxon>
    </lineage>
</organism>
<dbReference type="Gene3D" id="2.60.40.1120">
    <property type="entry name" value="Carboxypeptidase-like, regulatory domain"/>
    <property type="match status" value="1"/>
</dbReference>
<evidence type="ECO:0000313" key="4">
    <source>
        <dbReference type="Proteomes" id="UP000245647"/>
    </source>
</evidence>
<dbReference type="Gene3D" id="2.170.130.10">
    <property type="entry name" value="TonB-dependent receptor, plug domain"/>
    <property type="match status" value="1"/>
</dbReference>
<dbReference type="InterPro" id="IPR023996">
    <property type="entry name" value="TonB-dep_OMP_SusC/RagA"/>
</dbReference>
<gene>
    <name evidence="3" type="ORF">DDR33_09840</name>
</gene>
<comment type="similarity">
    <text evidence="1">Belongs to the TonB-dependent receptor family.</text>
</comment>
<keyword evidence="4" id="KW-1185">Reference proteome</keyword>
<dbReference type="Pfam" id="PF13715">
    <property type="entry name" value="CarbopepD_reg_2"/>
    <property type="match status" value="1"/>
</dbReference>
<dbReference type="InterPro" id="IPR023997">
    <property type="entry name" value="TonB-dep_OMP_SusC/RagA_CS"/>
</dbReference>
<dbReference type="InterPro" id="IPR039426">
    <property type="entry name" value="TonB-dep_rcpt-like"/>
</dbReference>
<comment type="subcellular location">
    <subcellularLocation>
        <location evidence="1">Cell outer membrane</location>
        <topology evidence="1">Multi-pass membrane protein</topology>
    </subcellularLocation>
</comment>
<dbReference type="InterPro" id="IPR037066">
    <property type="entry name" value="Plug_dom_sf"/>
</dbReference>
<proteinExistence type="inferred from homology"/>
<reference evidence="3 4" key="1">
    <citation type="submission" date="2018-04" db="EMBL/GenBank/DDBJ databases">
        <title>Pedobacter chongqingensis sp. nov., isolated from a rottenly hemp rope.</title>
        <authorList>
            <person name="Cai Y."/>
        </authorList>
    </citation>
    <scope>NUCLEOTIDE SEQUENCE [LARGE SCALE GENOMIC DNA]</scope>
    <source>
        <strain evidence="3 4">FJ4-8</strain>
    </source>
</reference>
<dbReference type="GO" id="GO:0009279">
    <property type="term" value="C:cell outer membrane"/>
    <property type="evidence" value="ECO:0007669"/>
    <property type="project" value="UniProtKB-SubCell"/>
</dbReference>
<dbReference type="Proteomes" id="UP000245647">
    <property type="component" value="Unassembled WGS sequence"/>
</dbReference>
<dbReference type="PROSITE" id="PS52016">
    <property type="entry name" value="TONB_DEPENDENT_REC_3"/>
    <property type="match status" value="1"/>
</dbReference>
<evidence type="ECO:0000313" key="3">
    <source>
        <dbReference type="EMBL" id="PWG80754.1"/>
    </source>
</evidence>
<dbReference type="FunFam" id="2.170.130.10:FF:000003">
    <property type="entry name" value="SusC/RagA family TonB-linked outer membrane protein"/>
    <property type="match status" value="1"/>
</dbReference>
<dbReference type="AlphaFoldDB" id="A0A2U2PHL9"/>
<dbReference type="EMBL" id="QEAS01000007">
    <property type="protein sequence ID" value="PWG80754.1"/>
    <property type="molecule type" value="Genomic_DNA"/>
</dbReference>
<name>A0A2U2PHL9_9SPHI</name>
<keyword evidence="1" id="KW-0998">Cell outer membrane</keyword>
<dbReference type="OrthoDB" id="9768177at2"/>
<dbReference type="NCBIfam" id="TIGR04056">
    <property type="entry name" value="OMP_RagA_SusC"/>
    <property type="match status" value="1"/>
</dbReference>
<evidence type="ECO:0000259" key="2">
    <source>
        <dbReference type="Pfam" id="PF07715"/>
    </source>
</evidence>
<keyword evidence="1" id="KW-0472">Membrane</keyword>
<dbReference type="Pfam" id="PF07715">
    <property type="entry name" value="Plug"/>
    <property type="match status" value="1"/>
</dbReference>
<keyword evidence="1" id="KW-1134">Transmembrane beta strand</keyword>
<keyword evidence="1" id="KW-0813">Transport</keyword>